<dbReference type="FunFam" id="1.10.10.10:FF:000005">
    <property type="entry name" value="Two-component system response regulator"/>
    <property type="match status" value="1"/>
</dbReference>
<dbReference type="CDD" id="cd00383">
    <property type="entry name" value="trans_reg_C"/>
    <property type="match status" value="1"/>
</dbReference>
<dbReference type="Pfam" id="PF00486">
    <property type="entry name" value="Trans_reg_C"/>
    <property type="match status" value="1"/>
</dbReference>
<feature type="domain" description="OmpR/PhoB-type" evidence="9">
    <location>
        <begin position="127"/>
        <end position="225"/>
    </location>
</feature>
<reference evidence="10" key="2">
    <citation type="submission" date="2020-09" db="EMBL/GenBank/DDBJ databases">
        <authorList>
            <person name="Sun Q."/>
            <person name="Zhou Y."/>
        </authorList>
    </citation>
    <scope>NUCLEOTIDE SEQUENCE</scope>
    <source>
        <strain evidence="10">CGMCC 1.15290</strain>
    </source>
</reference>
<dbReference type="FunFam" id="3.40.50.2300:FF:000001">
    <property type="entry name" value="DNA-binding response regulator PhoB"/>
    <property type="match status" value="1"/>
</dbReference>
<feature type="modified residue" description="4-aspartylphosphate" evidence="6">
    <location>
        <position position="52"/>
    </location>
</feature>
<accession>A0A917MYC4</accession>
<dbReference type="PROSITE" id="PS51755">
    <property type="entry name" value="OMPR_PHOB"/>
    <property type="match status" value="1"/>
</dbReference>
<keyword evidence="1 6" id="KW-0597">Phosphoprotein</keyword>
<dbReference type="RefSeq" id="WP_188957206.1">
    <property type="nucleotide sequence ID" value="NZ_BMIB01000005.1"/>
</dbReference>
<dbReference type="InterPro" id="IPR001789">
    <property type="entry name" value="Sig_transdc_resp-reg_receiver"/>
</dbReference>
<dbReference type="SUPFAM" id="SSF52172">
    <property type="entry name" value="CheY-like"/>
    <property type="match status" value="1"/>
</dbReference>
<proteinExistence type="predicted"/>
<dbReference type="PANTHER" id="PTHR48111:SF22">
    <property type="entry name" value="REGULATOR OF RPOS"/>
    <property type="match status" value="1"/>
</dbReference>
<keyword evidence="5" id="KW-0804">Transcription</keyword>
<evidence type="ECO:0000313" key="10">
    <source>
        <dbReference type="EMBL" id="GGH79022.1"/>
    </source>
</evidence>
<dbReference type="GO" id="GO:0000976">
    <property type="term" value="F:transcription cis-regulatory region binding"/>
    <property type="evidence" value="ECO:0007669"/>
    <property type="project" value="TreeGrafter"/>
</dbReference>
<dbReference type="GO" id="GO:0000156">
    <property type="term" value="F:phosphorelay response regulator activity"/>
    <property type="evidence" value="ECO:0007669"/>
    <property type="project" value="TreeGrafter"/>
</dbReference>
<evidence type="ECO:0000256" key="5">
    <source>
        <dbReference type="ARBA" id="ARBA00023163"/>
    </source>
</evidence>
<evidence type="ECO:0000256" key="7">
    <source>
        <dbReference type="PROSITE-ProRule" id="PRU01091"/>
    </source>
</evidence>
<dbReference type="InterPro" id="IPR001867">
    <property type="entry name" value="OmpR/PhoB-type_DNA-bd"/>
</dbReference>
<dbReference type="GO" id="GO:0005829">
    <property type="term" value="C:cytosol"/>
    <property type="evidence" value="ECO:0007669"/>
    <property type="project" value="TreeGrafter"/>
</dbReference>
<dbReference type="InterPro" id="IPR039420">
    <property type="entry name" value="WalR-like"/>
</dbReference>
<dbReference type="Pfam" id="PF00072">
    <property type="entry name" value="Response_reg"/>
    <property type="match status" value="1"/>
</dbReference>
<dbReference type="Gene3D" id="3.40.50.2300">
    <property type="match status" value="1"/>
</dbReference>
<evidence type="ECO:0000256" key="2">
    <source>
        <dbReference type="ARBA" id="ARBA00023012"/>
    </source>
</evidence>
<dbReference type="PANTHER" id="PTHR48111">
    <property type="entry name" value="REGULATOR OF RPOS"/>
    <property type="match status" value="1"/>
</dbReference>
<name>A0A917MYC4_9BACT</name>
<dbReference type="EMBL" id="BMIB01000005">
    <property type="protein sequence ID" value="GGH79022.1"/>
    <property type="molecule type" value="Genomic_DNA"/>
</dbReference>
<dbReference type="Gene3D" id="6.10.250.690">
    <property type="match status" value="1"/>
</dbReference>
<dbReference type="SMART" id="SM00862">
    <property type="entry name" value="Trans_reg_C"/>
    <property type="match status" value="1"/>
</dbReference>
<dbReference type="InterPro" id="IPR011006">
    <property type="entry name" value="CheY-like_superfamily"/>
</dbReference>
<sequence length="231" mass="25732">MLKVLLVEDEVNVASFIQRGLSEAGYEVTVAMDGDTGYSLASAHEFAIILLDVMLPGINGLEVCRRLRQANNNTPVLMLTALGSTENVVTGLDSGADDYLVKPFKFAELQARIRSLTRRNFSAMEKPDMLSMADLVVNTTAKTVQRGGKPIALTATEYRLLEYMLKNQRKVLSRMEILEHVWGIDFNMGTNVVDVYVNYLRKKLDKGGSLPLIHTVIGMGYIMKEMHENSN</sequence>
<evidence type="ECO:0000256" key="6">
    <source>
        <dbReference type="PROSITE-ProRule" id="PRU00169"/>
    </source>
</evidence>
<feature type="DNA-binding region" description="OmpR/PhoB-type" evidence="7">
    <location>
        <begin position="127"/>
        <end position="225"/>
    </location>
</feature>
<dbReference type="Proteomes" id="UP000627292">
    <property type="component" value="Unassembled WGS sequence"/>
</dbReference>
<comment type="caution">
    <text evidence="10">The sequence shown here is derived from an EMBL/GenBank/DDBJ whole genome shotgun (WGS) entry which is preliminary data.</text>
</comment>
<dbReference type="GO" id="GO:0006355">
    <property type="term" value="P:regulation of DNA-templated transcription"/>
    <property type="evidence" value="ECO:0007669"/>
    <property type="project" value="InterPro"/>
</dbReference>
<keyword evidence="4 7" id="KW-0238">DNA-binding</keyword>
<dbReference type="AlphaFoldDB" id="A0A917MYC4"/>
<evidence type="ECO:0000256" key="4">
    <source>
        <dbReference type="ARBA" id="ARBA00023125"/>
    </source>
</evidence>
<evidence type="ECO:0000313" key="11">
    <source>
        <dbReference type="Proteomes" id="UP000627292"/>
    </source>
</evidence>
<dbReference type="GO" id="GO:0032993">
    <property type="term" value="C:protein-DNA complex"/>
    <property type="evidence" value="ECO:0007669"/>
    <property type="project" value="TreeGrafter"/>
</dbReference>
<evidence type="ECO:0000256" key="3">
    <source>
        <dbReference type="ARBA" id="ARBA00023015"/>
    </source>
</evidence>
<protein>
    <submittedName>
        <fullName evidence="10">DNA-binding response regulator</fullName>
    </submittedName>
</protein>
<feature type="domain" description="Response regulatory" evidence="8">
    <location>
        <begin position="3"/>
        <end position="117"/>
    </location>
</feature>
<reference evidence="10" key="1">
    <citation type="journal article" date="2014" name="Int. J. Syst. Evol. Microbiol.">
        <title>Complete genome sequence of Corynebacterium casei LMG S-19264T (=DSM 44701T), isolated from a smear-ripened cheese.</title>
        <authorList>
            <consortium name="US DOE Joint Genome Institute (JGI-PGF)"/>
            <person name="Walter F."/>
            <person name="Albersmeier A."/>
            <person name="Kalinowski J."/>
            <person name="Ruckert C."/>
        </authorList>
    </citation>
    <scope>NUCLEOTIDE SEQUENCE</scope>
    <source>
        <strain evidence="10">CGMCC 1.15290</strain>
    </source>
</reference>
<gene>
    <name evidence="10" type="ORF">GCM10011379_47760</name>
</gene>
<dbReference type="CDD" id="cd19935">
    <property type="entry name" value="REC_OmpR_CusR-like"/>
    <property type="match status" value="1"/>
</dbReference>
<evidence type="ECO:0000259" key="8">
    <source>
        <dbReference type="PROSITE" id="PS50110"/>
    </source>
</evidence>
<dbReference type="InterPro" id="IPR036388">
    <property type="entry name" value="WH-like_DNA-bd_sf"/>
</dbReference>
<evidence type="ECO:0000256" key="1">
    <source>
        <dbReference type="ARBA" id="ARBA00022553"/>
    </source>
</evidence>
<evidence type="ECO:0000259" key="9">
    <source>
        <dbReference type="PROSITE" id="PS51755"/>
    </source>
</evidence>
<organism evidence="10 11">
    <name type="scientific">Filimonas zeae</name>
    <dbReference type="NCBI Taxonomy" id="1737353"/>
    <lineage>
        <taxon>Bacteria</taxon>
        <taxon>Pseudomonadati</taxon>
        <taxon>Bacteroidota</taxon>
        <taxon>Chitinophagia</taxon>
        <taxon>Chitinophagales</taxon>
        <taxon>Chitinophagaceae</taxon>
        <taxon>Filimonas</taxon>
    </lineage>
</organism>
<keyword evidence="3" id="KW-0805">Transcription regulation</keyword>
<dbReference type="PROSITE" id="PS50110">
    <property type="entry name" value="RESPONSE_REGULATORY"/>
    <property type="match status" value="1"/>
</dbReference>
<keyword evidence="2" id="KW-0902">Two-component regulatory system</keyword>
<keyword evidence="11" id="KW-1185">Reference proteome</keyword>
<dbReference type="SMART" id="SM00448">
    <property type="entry name" value="REC"/>
    <property type="match status" value="1"/>
</dbReference>
<dbReference type="Gene3D" id="1.10.10.10">
    <property type="entry name" value="Winged helix-like DNA-binding domain superfamily/Winged helix DNA-binding domain"/>
    <property type="match status" value="1"/>
</dbReference>